<gene>
    <name evidence="1" type="ORF">METZ01_LOCUS212623</name>
</gene>
<accession>A0A382FAS7</accession>
<reference evidence="1" key="1">
    <citation type="submission" date="2018-05" db="EMBL/GenBank/DDBJ databases">
        <authorList>
            <person name="Lanie J.A."/>
            <person name="Ng W.-L."/>
            <person name="Kazmierczak K.M."/>
            <person name="Andrzejewski T.M."/>
            <person name="Davidsen T.M."/>
            <person name="Wayne K.J."/>
            <person name="Tettelin H."/>
            <person name="Glass J.I."/>
            <person name="Rusch D."/>
            <person name="Podicherti R."/>
            <person name="Tsui H.-C.T."/>
            <person name="Winkler M.E."/>
        </authorList>
    </citation>
    <scope>NUCLEOTIDE SEQUENCE</scope>
</reference>
<name>A0A382FAS7_9ZZZZ</name>
<sequence length="54" mass="6009">MDGVGKWFTQLAETSWSLRDGAGTRDRTGDTSLEGWGFTAKLCPRLRSYDLLKG</sequence>
<proteinExistence type="predicted"/>
<dbReference type="EMBL" id="UINC01048790">
    <property type="protein sequence ID" value="SVB59769.1"/>
    <property type="molecule type" value="Genomic_DNA"/>
</dbReference>
<protein>
    <submittedName>
        <fullName evidence="1">Uncharacterized protein</fullName>
    </submittedName>
</protein>
<evidence type="ECO:0000313" key="1">
    <source>
        <dbReference type="EMBL" id="SVB59769.1"/>
    </source>
</evidence>
<dbReference type="AlphaFoldDB" id="A0A382FAS7"/>
<organism evidence="1">
    <name type="scientific">marine metagenome</name>
    <dbReference type="NCBI Taxonomy" id="408172"/>
    <lineage>
        <taxon>unclassified sequences</taxon>
        <taxon>metagenomes</taxon>
        <taxon>ecological metagenomes</taxon>
    </lineage>
</organism>